<protein>
    <recommendedName>
        <fullName evidence="2">tRNA (guanine(9)-N1)-methyltransferase</fullName>
        <ecNumber evidence="1">2.1.1.221</ecNumber>
    </recommendedName>
    <alternativeName>
        <fullName evidence="7">tRNA methyltransferase 10</fullName>
    </alternativeName>
    <alternativeName>
        <fullName evidence="6">tRNA(m1G9)-methyltransferase</fullName>
    </alternativeName>
</protein>
<evidence type="ECO:0000256" key="2">
    <source>
        <dbReference type="ARBA" id="ARBA00020451"/>
    </source>
</evidence>
<evidence type="ECO:0000256" key="8">
    <source>
        <dbReference type="ARBA" id="ARBA00048434"/>
    </source>
</evidence>
<dbReference type="AlphaFoldDB" id="A0A9W8DX94"/>
<dbReference type="PANTHER" id="PTHR13563:SF13">
    <property type="entry name" value="TRNA METHYLTRANSFERASE 10 HOMOLOG A"/>
    <property type="match status" value="1"/>
</dbReference>
<proteinExistence type="predicted"/>
<evidence type="ECO:0000256" key="5">
    <source>
        <dbReference type="ARBA" id="ARBA00022691"/>
    </source>
</evidence>
<feature type="compositionally biased region" description="Acidic residues" evidence="9">
    <location>
        <begin position="290"/>
        <end position="301"/>
    </location>
</feature>
<evidence type="ECO:0000256" key="7">
    <source>
        <dbReference type="ARBA" id="ARBA00032166"/>
    </source>
</evidence>
<dbReference type="GO" id="GO:0052905">
    <property type="term" value="F:tRNA (guanosine(9)-N1)-methyltransferase activity"/>
    <property type="evidence" value="ECO:0007669"/>
    <property type="project" value="UniProtKB-EC"/>
</dbReference>
<dbReference type="Gene3D" id="3.40.1280.30">
    <property type="match status" value="1"/>
</dbReference>
<name>A0A9W8DX94_9FUNG</name>
<sequence>MDNQAEIPAISPSPPTPLETAATVPAPIPATEPAPKAEEPLSKSARKRLLKQEKWEAGKDARRAKKKEQRKTRKEERRELIAQGVLAPPPPRTDRFAGEQTDLTVVLDMSFDELMNDKAPRKAHLVATEFHGRAQARMQNVLTGSANWKDIRFETCSYLDLYPKERLVYLTADAETSLQTLDESKVYILGTFVDKNRHKGLTYKKATEQGIATAQLPIGEYLKMATRKVLTVNQVLEIMLGYLEHGSWEAAMKEFIPQRKLASAKSVAQADGSVTSTGSPGPDSLGMDACEGDDEDLEEPVEVSAGKEAESDGAAAPAPANQL</sequence>
<evidence type="ECO:0000313" key="12">
    <source>
        <dbReference type="Proteomes" id="UP001150569"/>
    </source>
</evidence>
<dbReference type="InterPro" id="IPR007356">
    <property type="entry name" value="tRNA_m1G_MeTrfase_euk"/>
</dbReference>
<feature type="region of interest" description="Disordered" evidence="9">
    <location>
        <begin position="267"/>
        <end position="323"/>
    </location>
</feature>
<gene>
    <name evidence="11" type="primary">TRM10_1</name>
    <name evidence="11" type="ORF">IWQ60_002579</name>
</gene>
<evidence type="ECO:0000256" key="4">
    <source>
        <dbReference type="ARBA" id="ARBA00022679"/>
    </source>
</evidence>
<evidence type="ECO:0000256" key="9">
    <source>
        <dbReference type="SAM" id="MobiDB-lite"/>
    </source>
</evidence>
<feature type="domain" description="SAM-dependent MTase TRM10-type" evidence="10">
    <location>
        <begin position="91"/>
        <end position="263"/>
    </location>
</feature>
<keyword evidence="5" id="KW-0949">S-adenosyl-L-methionine</keyword>
<feature type="compositionally biased region" description="Low complexity" evidence="9">
    <location>
        <begin position="314"/>
        <end position="323"/>
    </location>
</feature>
<dbReference type="InterPro" id="IPR038459">
    <property type="entry name" value="MT_TRM10-typ_sf"/>
</dbReference>
<comment type="catalytic activity">
    <reaction evidence="8">
        <text>guanosine(9) in tRNA + S-adenosyl-L-methionine = N(1)-methylguanosine(9) in tRNA + S-adenosyl-L-homocysteine + H(+)</text>
        <dbReference type="Rhea" id="RHEA:43156"/>
        <dbReference type="Rhea" id="RHEA-COMP:10367"/>
        <dbReference type="Rhea" id="RHEA-COMP:10368"/>
        <dbReference type="ChEBI" id="CHEBI:15378"/>
        <dbReference type="ChEBI" id="CHEBI:57856"/>
        <dbReference type="ChEBI" id="CHEBI:59789"/>
        <dbReference type="ChEBI" id="CHEBI:73542"/>
        <dbReference type="ChEBI" id="CHEBI:74269"/>
        <dbReference type="EC" id="2.1.1.221"/>
    </reaction>
</comment>
<evidence type="ECO:0000259" key="10">
    <source>
        <dbReference type="PROSITE" id="PS51675"/>
    </source>
</evidence>
<feature type="compositionally biased region" description="Basic residues" evidence="9">
    <location>
        <begin position="62"/>
        <end position="72"/>
    </location>
</feature>
<keyword evidence="4 11" id="KW-0808">Transferase</keyword>
<dbReference type="GO" id="GO:0002939">
    <property type="term" value="P:tRNA N1-guanine methylation"/>
    <property type="evidence" value="ECO:0007669"/>
    <property type="project" value="TreeGrafter"/>
</dbReference>
<evidence type="ECO:0000256" key="3">
    <source>
        <dbReference type="ARBA" id="ARBA00022603"/>
    </source>
</evidence>
<evidence type="ECO:0000256" key="6">
    <source>
        <dbReference type="ARBA" id="ARBA00031792"/>
    </source>
</evidence>
<dbReference type="OrthoDB" id="278300at2759"/>
<keyword evidence="12" id="KW-1185">Reference proteome</keyword>
<dbReference type="GO" id="GO:0000049">
    <property type="term" value="F:tRNA binding"/>
    <property type="evidence" value="ECO:0007669"/>
    <property type="project" value="TreeGrafter"/>
</dbReference>
<dbReference type="InterPro" id="IPR028564">
    <property type="entry name" value="MT_TRM10-typ"/>
</dbReference>
<reference evidence="11" key="1">
    <citation type="submission" date="2022-07" db="EMBL/GenBank/DDBJ databases">
        <title>Phylogenomic reconstructions and comparative analyses of Kickxellomycotina fungi.</title>
        <authorList>
            <person name="Reynolds N.K."/>
            <person name="Stajich J.E."/>
            <person name="Barry K."/>
            <person name="Grigoriev I.V."/>
            <person name="Crous P."/>
            <person name="Smith M.E."/>
        </authorList>
    </citation>
    <scope>NUCLEOTIDE SEQUENCE</scope>
    <source>
        <strain evidence="11">RSA 861</strain>
    </source>
</reference>
<dbReference type="EC" id="2.1.1.221" evidence="1"/>
<evidence type="ECO:0000313" key="11">
    <source>
        <dbReference type="EMBL" id="KAJ1927850.1"/>
    </source>
</evidence>
<keyword evidence="3 11" id="KW-0489">Methyltransferase</keyword>
<dbReference type="Proteomes" id="UP001150569">
    <property type="component" value="Unassembled WGS sequence"/>
</dbReference>
<dbReference type="GO" id="GO:0005634">
    <property type="term" value="C:nucleus"/>
    <property type="evidence" value="ECO:0007669"/>
    <property type="project" value="TreeGrafter"/>
</dbReference>
<accession>A0A9W8DX94</accession>
<comment type="caution">
    <text evidence="11">The sequence shown here is derived from an EMBL/GenBank/DDBJ whole genome shotgun (WGS) entry which is preliminary data.</text>
</comment>
<evidence type="ECO:0000256" key="1">
    <source>
        <dbReference type="ARBA" id="ARBA00012797"/>
    </source>
</evidence>
<dbReference type="PROSITE" id="PS51675">
    <property type="entry name" value="SAM_MT_TRM10"/>
    <property type="match status" value="1"/>
</dbReference>
<feature type="compositionally biased region" description="Basic and acidic residues" evidence="9">
    <location>
        <begin position="50"/>
        <end position="61"/>
    </location>
</feature>
<dbReference type="PANTHER" id="PTHR13563">
    <property type="entry name" value="TRNA (GUANINE-9-) METHYLTRANSFERASE"/>
    <property type="match status" value="1"/>
</dbReference>
<feature type="region of interest" description="Disordered" evidence="9">
    <location>
        <begin position="1"/>
        <end position="96"/>
    </location>
</feature>
<organism evidence="11 12">
    <name type="scientific">Tieghemiomyces parasiticus</name>
    <dbReference type="NCBI Taxonomy" id="78921"/>
    <lineage>
        <taxon>Eukaryota</taxon>
        <taxon>Fungi</taxon>
        <taxon>Fungi incertae sedis</taxon>
        <taxon>Zoopagomycota</taxon>
        <taxon>Kickxellomycotina</taxon>
        <taxon>Dimargaritomycetes</taxon>
        <taxon>Dimargaritales</taxon>
        <taxon>Dimargaritaceae</taxon>
        <taxon>Tieghemiomyces</taxon>
    </lineage>
</organism>
<dbReference type="EMBL" id="JANBPT010000099">
    <property type="protein sequence ID" value="KAJ1927850.1"/>
    <property type="molecule type" value="Genomic_DNA"/>
</dbReference>